<dbReference type="Pfam" id="PF11937">
    <property type="entry name" value="DUF3455"/>
    <property type="match status" value="1"/>
</dbReference>
<comment type="caution">
    <text evidence="2">The sequence shown here is derived from an EMBL/GenBank/DDBJ whole genome shotgun (WGS) entry which is preliminary data.</text>
</comment>
<feature type="chain" id="PRO_5012285634" description="Malate dehydrogenase" evidence="1">
    <location>
        <begin position="23"/>
        <end position="251"/>
    </location>
</feature>
<keyword evidence="1" id="KW-0732">Signal</keyword>
<dbReference type="Proteomes" id="UP000243515">
    <property type="component" value="Unassembled WGS sequence"/>
</dbReference>
<accession>A0A232M3A4</accession>
<evidence type="ECO:0008006" key="4">
    <source>
        <dbReference type="Google" id="ProtNLM"/>
    </source>
</evidence>
<gene>
    <name evidence="2" type="ORF">Egran_01404</name>
</gene>
<dbReference type="InterPro" id="IPR021851">
    <property type="entry name" value="DUF3455"/>
</dbReference>
<protein>
    <recommendedName>
        <fullName evidence="4">Malate dehydrogenase</fullName>
    </recommendedName>
</protein>
<dbReference type="EMBL" id="NPHW01002735">
    <property type="protein sequence ID" value="OXV10836.1"/>
    <property type="molecule type" value="Genomic_DNA"/>
</dbReference>
<reference evidence="2 3" key="1">
    <citation type="journal article" date="2015" name="Environ. Microbiol.">
        <title>Metagenome sequence of Elaphomyces granulatus from sporocarp tissue reveals Ascomycota ectomycorrhizal fingerprints of genome expansion and a Proteobacteria-rich microbiome.</title>
        <authorList>
            <person name="Quandt C.A."/>
            <person name="Kohler A."/>
            <person name="Hesse C.N."/>
            <person name="Sharpton T.J."/>
            <person name="Martin F."/>
            <person name="Spatafora J.W."/>
        </authorList>
    </citation>
    <scope>NUCLEOTIDE SEQUENCE [LARGE SCALE GENOMIC DNA]</scope>
    <source>
        <strain evidence="2 3">OSC145934</strain>
    </source>
</reference>
<sequence>MIIQVIPLLISFLIIIPTAVDAAPTNIGVLATTLALYSSQYDLSGITVRSCPLDNVSPPLNDTSTQLDGPSPGLSLKYVALGRGTQNYSCLGNDSNAAPTAIGAVATLFDSSCLAVFLPNIFNDIPPALVQMPHDAAVAAAIVIDQLSTANGGSVVLGQHYLIDIVTPTFDFRNFGYSDWIEAKREESAPAPPYSIPGSVPWFKLGYKAGSGISQEVYRVLTAGGSAPPNCDGLEQSTFEVDYAAQYWFYG</sequence>
<proteinExistence type="predicted"/>
<organism evidence="2 3">
    <name type="scientific">Elaphomyces granulatus</name>
    <dbReference type="NCBI Taxonomy" id="519963"/>
    <lineage>
        <taxon>Eukaryota</taxon>
        <taxon>Fungi</taxon>
        <taxon>Dikarya</taxon>
        <taxon>Ascomycota</taxon>
        <taxon>Pezizomycotina</taxon>
        <taxon>Eurotiomycetes</taxon>
        <taxon>Eurotiomycetidae</taxon>
        <taxon>Eurotiales</taxon>
        <taxon>Elaphomycetaceae</taxon>
        <taxon>Elaphomyces</taxon>
    </lineage>
</organism>
<dbReference type="PANTHER" id="PTHR35567:SF1">
    <property type="entry name" value="CONSERVED FUNGAL PROTEIN (AFU_ORTHOLOGUE AFUA_1G14230)"/>
    <property type="match status" value="1"/>
</dbReference>
<keyword evidence="3" id="KW-1185">Reference proteome</keyword>
<evidence type="ECO:0000256" key="1">
    <source>
        <dbReference type="SAM" id="SignalP"/>
    </source>
</evidence>
<dbReference type="OrthoDB" id="1859733at2759"/>
<evidence type="ECO:0000313" key="2">
    <source>
        <dbReference type="EMBL" id="OXV10836.1"/>
    </source>
</evidence>
<feature type="signal peptide" evidence="1">
    <location>
        <begin position="1"/>
        <end position="22"/>
    </location>
</feature>
<evidence type="ECO:0000313" key="3">
    <source>
        <dbReference type="Proteomes" id="UP000243515"/>
    </source>
</evidence>
<name>A0A232M3A4_9EURO</name>
<dbReference type="AlphaFoldDB" id="A0A232M3A4"/>
<dbReference type="PANTHER" id="PTHR35567">
    <property type="entry name" value="MALATE DEHYDROGENASE (AFU_ORTHOLOGUE AFUA_2G13800)"/>
    <property type="match status" value="1"/>
</dbReference>